<gene>
    <name evidence="1" type="ordered locus">VS_0920</name>
</gene>
<dbReference type="PATRIC" id="fig|575788.5.peg.2245"/>
<sequence length="74" mass="7352">MKKLAILVVTTLLLTACGGGDSGGGGAATSGGSSAQKLNTDIGVSDADIQTLKGYKFLSVDGKGFESPSNFKAK</sequence>
<proteinExistence type="predicted"/>
<dbReference type="PROSITE" id="PS51257">
    <property type="entry name" value="PROKAR_LIPOPROTEIN"/>
    <property type="match status" value="1"/>
</dbReference>
<dbReference type="Proteomes" id="UP000009100">
    <property type="component" value="Chromosome 1"/>
</dbReference>
<evidence type="ECO:0000313" key="2">
    <source>
        <dbReference type="Proteomes" id="UP000009100"/>
    </source>
</evidence>
<dbReference type="KEGG" id="vsp:VS_0920"/>
<evidence type="ECO:0000313" key="1">
    <source>
        <dbReference type="EMBL" id="CAV17932.1"/>
    </source>
</evidence>
<organism evidence="1 2">
    <name type="scientific">Vibrio atlanticus (strain LGP32)</name>
    <name type="common">Vibrio splendidus (strain Mel32)</name>
    <dbReference type="NCBI Taxonomy" id="575788"/>
    <lineage>
        <taxon>Bacteria</taxon>
        <taxon>Pseudomonadati</taxon>
        <taxon>Pseudomonadota</taxon>
        <taxon>Gammaproteobacteria</taxon>
        <taxon>Vibrionales</taxon>
        <taxon>Vibrionaceae</taxon>
        <taxon>Vibrio</taxon>
    </lineage>
</organism>
<dbReference type="AlphaFoldDB" id="B7VLA0"/>
<dbReference type="STRING" id="575788.VS_0920"/>
<dbReference type="HOGENOM" id="CLU_2686852_0_0_6"/>
<protein>
    <submittedName>
        <fullName evidence="1">Uncharacterized protein</fullName>
    </submittedName>
</protein>
<name>B7VLA0_VIBA3</name>
<reference evidence="1 2" key="1">
    <citation type="submission" date="2009-02" db="EMBL/GenBank/DDBJ databases">
        <title>Vibrio splendidus str. LGP32 complete genome.</title>
        <authorList>
            <person name="Mazel D."/>
            <person name="Le Roux F."/>
        </authorList>
    </citation>
    <scope>NUCLEOTIDE SEQUENCE [LARGE SCALE GENOMIC DNA]</scope>
    <source>
        <strain evidence="1 2">LGP32</strain>
    </source>
</reference>
<accession>B7VLA0</accession>
<dbReference type="EMBL" id="FM954972">
    <property type="protein sequence ID" value="CAV17932.1"/>
    <property type="molecule type" value="Genomic_DNA"/>
</dbReference>